<keyword evidence="9" id="KW-1185">Reference proteome</keyword>
<dbReference type="CDD" id="cd00568">
    <property type="entry name" value="TPP_enzymes"/>
    <property type="match status" value="1"/>
</dbReference>
<dbReference type="Pfam" id="PF00205">
    <property type="entry name" value="TPP_enzyme_M"/>
    <property type="match status" value="1"/>
</dbReference>
<feature type="domain" description="Thiamine pyrophosphate enzyme N-terminal TPP-binding" evidence="7">
    <location>
        <begin position="1"/>
        <end position="114"/>
    </location>
</feature>
<dbReference type="InterPro" id="IPR012001">
    <property type="entry name" value="Thiamin_PyroP_enz_TPP-bd_dom"/>
</dbReference>
<comment type="caution">
    <text evidence="8">The sequence shown here is derived from an EMBL/GenBank/DDBJ whole genome shotgun (WGS) entry which is preliminary data.</text>
</comment>
<gene>
    <name evidence="8" type="ORF">GCM10023323_40500</name>
</gene>
<dbReference type="Gene3D" id="3.40.50.1220">
    <property type="entry name" value="TPP-binding domain"/>
    <property type="match status" value="1"/>
</dbReference>
<dbReference type="PANTHER" id="PTHR18968">
    <property type="entry name" value="THIAMINE PYROPHOSPHATE ENZYMES"/>
    <property type="match status" value="1"/>
</dbReference>
<comment type="similarity">
    <text evidence="2 4">Belongs to the TPP enzyme family.</text>
</comment>
<dbReference type="Proteomes" id="UP001499878">
    <property type="component" value="Unassembled WGS sequence"/>
</dbReference>
<dbReference type="InterPro" id="IPR029061">
    <property type="entry name" value="THDP-binding"/>
</dbReference>
<organism evidence="8 9">
    <name type="scientific">Streptomyces thinghirensis</name>
    <dbReference type="NCBI Taxonomy" id="551547"/>
    <lineage>
        <taxon>Bacteria</taxon>
        <taxon>Bacillati</taxon>
        <taxon>Actinomycetota</taxon>
        <taxon>Actinomycetes</taxon>
        <taxon>Kitasatosporales</taxon>
        <taxon>Streptomycetaceae</taxon>
        <taxon>Streptomyces</taxon>
    </lineage>
</organism>
<evidence type="ECO:0000313" key="9">
    <source>
        <dbReference type="Proteomes" id="UP001499878"/>
    </source>
</evidence>
<dbReference type="InterPro" id="IPR045229">
    <property type="entry name" value="TPP_enz"/>
</dbReference>
<dbReference type="EMBL" id="BAABJR010000009">
    <property type="protein sequence ID" value="GAA5210931.1"/>
    <property type="molecule type" value="Genomic_DNA"/>
</dbReference>
<proteinExistence type="inferred from homology"/>
<protein>
    <submittedName>
        <fullName evidence="8">Thiamine pyrophosphate-binding protein</fullName>
    </submittedName>
</protein>
<dbReference type="Pfam" id="PF02776">
    <property type="entry name" value="TPP_enzyme_N"/>
    <property type="match status" value="1"/>
</dbReference>
<dbReference type="InterPro" id="IPR011766">
    <property type="entry name" value="TPP_enzyme_TPP-bd"/>
</dbReference>
<evidence type="ECO:0000259" key="5">
    <source>
        <dbReference type="Pfam" id="PF00205"/>
    </source>
</evidence>
<dbReference type="InterPro" id="IPR012000">
    <property type="entry name" value="Thiamin_PyroP_enz_cen_dom"/>
</dbReference>
<reference evidence="9" key="1">
    <citation type="journal article" date="2019" name="Int. J. Syst. Evol. Microbiol.">
        <title>The Global Catalogue of Microorganisms (GCM) 10K type strain sequencing project: providing services to taxonomists for standard genome sequencing and annotation.</title>
        <authorList>
            <consortium name="The Broad Institute Genomics Platform"/>
            <consortium name="The Broad Institute Genome Sequencing Center for Infectious Disease"/>
            <person name="Wu L."/>
            <person name="Ma J."/>
        </authorList>
    </citation>
    <scope>NUCLEOTIDE SEQUENCE [LARGE SCALE GENOMIC DNA]</scope>
    <source>
        <strain evidence="9">JCM 18306</strain>
    </source>
</reference>
<evidence type="ECO:0000256" key="4">
    <source>
        <dbReference type="RuleBase" id="RU362132"/>
    </source>
</evidence>
<feature type="domain" description="Thiamine pyrophosphate enzyme TPP-binding" evidence="6">
    <location>
        <begin position="380"/>
        <end position="526"/>
    </location>
</feature>
<dbReference type="Pfam" id="PF02775">
    <property type="entry name" value="TPP_enzyme_C"/>
    <property type="match status" value="1"/>
</dbReference>
<dbReference type="Gene3D" id="3.40.50.970">
    <property type="match status" value="2"/>
</dbReference>
<dbReference type="PROSITE" id="PS00187">
    <property type="entry name" value="TPP_ENZYMES"/>
    <property type="match status" value="1"/>
</dbReference>
<evidence type="ECO:0000256" key="1">
    <source>
        <dbReference type="ARBA" id="ARBA00001964"/>
    </source>
</evidence>
<dbReference type="InterPro" id="IPR029035">
    <property type="entry name" value="DHS-like_NAD/FAD-binding_dom"/>
</dbReference>
<evidence type="ECO:0000256" key="3">
    <source>
        <dbReference type="ARBA" id="ARBA00023052"/>
    </source>
</evidence>
<dbReference type="InterPro" id="IPR000399">
    <property type="entry name" value="TPP-bd_CS"/>
</dbReference>
<dbReference type="SUPFAM" id="SSF52467">
    <property type="entry name" value="DHS-like NAD/FAD-binding domain"/>
    <property type="match status" value="1"/>
</dbReference>
<dbReference type="SUPFAM" id="SSF52518">
    <property type="entry name" value="Thiamin diphosphate-binding fold (THDP-binding)"/>
    <property type="match status" value="2"/>
</dbReference>
<keyword evidence="3 4" id="KW-0786">Thiamine pyrophosphate</keyword>
<sequence>MKIHQAVATALLDHGVNPLFGLMGDANMLYVGDYRELGGRFIPSSHEVSSVGMANAWAQATGRVGVTTVTCGPGIANTFITLVEAVKSSTPVLLMTGDAPLEPTHFQQLDIAAMAAAAGAGYEVVLEPSQAIRTLNRALQRVVSERRPVVFNLPQHMLLLEAGTQEPVTPPRARAAAAPGRADLARALDRIRAAKRPIILAGKGALNAGAHEALVCLADQLAAPVTTTVLAKDLFLDHPSNLGICGGLSHPAAVQTISESDCILVFGAALNAYTTHNRELLDGSNIIQIDDTPASFGKYLHVAETVPADARLAAEAISSALTEHRRDADRDWLERVQARLRSHDPRADFDDQSHAETIDIRTASIRLNEVLPARRNMVSDIGRFVFGAWPHITTPEPEGFTTMGAFGSVGLGLAGSLGMAAARPDAPTVCVIGDGGFMMNPTELATAVRESMRLIVVIYDDGAYGFEWHKMLNFGADPAHSLLAWPDLESVAKAMGATSRTIRRLDELDEVPKLTDDIDGPVVLVVKLDPTVNIAQ</sequence>
<feature type="domain" description="Thiamine pyrophosphate enzyme central" evidence="5">
    <location>
        <begin position="184"/>
        <end position="316"/>
    </location>
</feature>
<evidence type="ECO:0000259" key="6">
    <source>
        <dbReference type="Pfam" id="PF02775"/>
    </source>
</evidence>
<name>A0ABP9T5W0_9ACTN</name>
<dbReference type="CDD" id="cd07035">
    <property type="entry name" value="TPP_PYR_POX_like"/>
    <property type="match status" value="1"/>
</dbReference>
<accession>A0ABP9T5W0</accession>
<evidence type="ECO:0000259" key="7">
    <source>
        <dbReference type="Pfam" id="PF02776"/>
    </source>
</evidence>
<evidence type="ECO:0000313" key="8">
    <source>
        <dbReference type="EMBL" id="GAA5210931.1"/>
    </source>
</evidence>
<dbReference type="PANTHER" id="PTHR18968:SF13">
    <property type="entry name" value="ACETOLACTATE SYNTHASE CATALYTIC SUBUNIT, MITOCHONDRIAL"/>
    <property type="match status" value="1"/>
</dbReference>
<evidence type="ECO:0000256" key="2">
    <source>
        <dbReference type="ARBA" id="ARBA00007812"/>
    </source>
</evidence>
<comment type="cofactor">
    <cofactor evidence="1">
        <name>thiamine diphosphate</name>
        <dbReference type="ChEBI" id="CHEBI:58937"/>
    </cofactor>
</comment>